<protein>
    <submittedName>
        <fullName evidence="1">Uncharacterized protein</fullName>
    </submittedName>
</protein>
<dbReference type="KEGG" id="vg:26639646"/>
<dbReference type="OrthoDB" id="39445at10239"/>
<dbReference type="RefSeq" id="YP_009213054.1">
    <property type="nucleotide sequence ID" value="NC_028950.1"/>
</dbReference>
<reference evidence="1 2" key="1">
    <citation type="submission" date="2014-12" db="EMBL/GenBank/DDBJ databases">
        <title>Genome analysis of a novel jumbo phage RSL2 infecting the phytopathogen Ralstonia solanacearum.</title>
        <authorList>
            <person name="Kawasaki T."/>
            <person name="Fujie M."/>
            <person name="Chatchawankanphanich O."/>
            <person name="Ogata H."/>
            <person name="Yamada T."/>
        </authorList>
    </citation>
    <scope>NUCLEOTIDE SEQUENCE [LARGE SCALE GENOMIC DNA]</scope>
    <source>
        <strain evidence="1 2">RSL2</strain>
    </source>
</reference>
<evidence type="ECO:0000313" key="2">
    <source>
        <dbReference type="Proteomes" id="UP000203794"/>
    </source>
</evidence>
<dbReference type="GeneID" id="26639646"/>
<keyword evidence="2" id="KW-1185">Reference proteome</keyword>
<evidence type="ECO:0000313" key="1">
    <source>
        <dbReference type="EMBL" id="BAQ02733.1"/>
    </source>
</evidence>
<name>A0A0A8J9J7_9CAUD</name>
<dbReference type="Proteomes" id="UP000203794">
    <property type="component" value="Segment"/>
</dbReference>
<proteinExistence type="predicted"/>
<dbReference type="EMBL" id="AP014693">
    <property type="protein sequence ID" value="BAQ02733.1"/>
    <property type="molecule type" value="Genomic_DNA"/>
</dbReference>
<sequence length="74" mass="8048">MNKILKAIAFNARINKLAAKLEAAKAAKEVARKSGISLGGFQALSKTIDKRMMRIERALFKAGKINTLTFQAAV</sequence>
<accession>A0A0A8J9J7</accession>
<organism evidence="1 2">
    <name type="scientific">Ralstonia phage RSL2</name>
    <dbReference type="NCBI Taxonomy" id="1585840"/>
    <lineage>
        <taxon>Viruses</taxon>
        <taxon>Duplodnaviria</taxon>
        <taxon>Heunggongvirae</taxon>
        <taxon>Uroviricota</taxon>
        <taxon>Caudoviricetes</taxon>
        <taxon>Chimalliviridae</taxon>
        <taxon>Chiangmaivirus</taxon>
        <taxon>Chiangmaivirus RSL2</taxon>
    </lineage>
</organism>